<dbReference type="KEGG" id="tng:GSTEN00019547G001"/>
<feature type="region of interest" description="Disordered" evidence="1">
    <location>
        <begin position="1"/>
        <end position="28"/>
    </location>
</feature>
<sequence length="28" mass="3001">MASIVSVKTEKRPAADSQDADSNAKKPR</sequence>
<accession>Q4SEI2</accession>
<protein>
    <submittedName>
        <fullName evidence="2">Chromosome undetermined SCAF14620, whole genome shotgun sequence</fullName>
    </submittedName>
</protein>
<proteinExistence type="predicted"/>
<dbReference type="AlphaFoldDB" id="Q4SEI2"/>
<reference evidence="2" key="2">
    <citation type="submission" date="2004-02" db="EMBL/GenBank/DDBJ databases">
        <authorList>
            <consortium name="Genoscope"/>
            <consortium name="Whitehead Institute Centre for Genome Research"/>
        </authorList>
    </citation>
    <scope>NUCLEOTIDE SEQUENCE</scope>
</reference>
<organism evidence="2">
    <name type="scientific">Tetraodon nigroviridis</name>
    <name type="common">Spotted green pufferfish</name>
    <name type="synonym">Chelonodon nigroviridis</name>
    <dbReference type="NCBI Taxonomy" id="99883"/>
    <lineage>
        <taxon>Eukaryota</taxon>
        <taxon>Metazoa</taxon>
        <taxon>Chordata</taxon>
        <taxon>Craniata</taxon>
        <taxon>Vertebrata</taxon>
        <taxon>Euteleostomi</taxon>
        <taxon>Actinopterygii</taxon>
        <taxon>Neopterygii</taxon>
        <taxon>Teleostei</taxon>
        <taxon>Neoteleostei</taxon>
        <taxon>Acanthomorphata</taxon>
        <taxon>Eupercaria</taxon>
        <taxon>Tetraodontiformes</taxon>
        <taxon>Tetradontoidea</taxon>
        <taxon>Tetraodontidae</taxon>
        <taxon>Tetraodon</taxon>
    </lineage>
</organism>
<name>Q4SEI2_TETNG</name>
<reference evidence="2" key="1">
    <citation type="journal article" date="2004" name="Nature">
        <title>Genome duplication in the teleost fish Tetraodon nigroviridis reveals the early vertebrate proto-karyotype.</title>
        <authorList>
            <person name="Jaillon O."/>
            <person name="Aury J.-M."/>
            <person name="Brunet F."/>
            <person name="Petit J.-L."/>
            <person name="Stange-Thomann N."/>
            <person name="Mauceli E."/>
            <person name="Bouneau L."/>
            <person name="Fischer C."/>
            <person name="Ozouf-Costaz C."/>
            <person name="Bernot A."/>
            <person name="Nicaud S."/>
            <person name="Jaffe D."/>
            <person name="Fisher S."/>
            <person name="Lutfalla G."/>
            <person name="Dossat C."/>
            <person name="Segurens B."/>
            <person name="Dasilva C."/>
            <person name="Salanoubat M."/>
            <person name="Levy M."/>
            <person name="Boudet N."/>
            <person name="Castellano S."/>
            <person name="Anthouard V."/>
            <person name="Jubin C."/>
            <person name="Castelli V."/>
            <person name="Katinka M."/>
            <person name="Vacherie B."/>
            <person name="Biemont C."/>
            <person name="Skalli Z."/>
            <person name="Cattolico L."/>
            <person name="Poulain J."/>
            <person name="De Berardinis V."/>
            <person name="Cruaud C."/>
            <person name="Duprat S."/>
            <person name="Brottier P."/>
            <person name="Coutanceau J.-P."/>
            <person name="Gouzy J."/>
            <person name="Parra G."/>
            <person name="Lardier G."/>
            <person name="Chapple C."/>
            <person name="McKernan K.J."/>
            <person name="McEwan P."/>
            <person name="Bosak S."/>
            <person name="Kellis M."/>
            <person name="Volff J.-N."/>
            <person name="Guigo R."/>
            <person name="Zody M.C."/>
            <person name="Mesirov J."/>
            <person name="Lindblad-Toh K."/>
            <person name="Birren B."/>
            <person name="Nusbaum C."/>
            <person name="Kahn D."/>
            <person name="Robinson-Rechavi M."/>
            <person name="Laudet V."/>
            <person name="Schachter V."/>
            <person name="Quetier F."/>
            <person name="Saurin W."/>
            <person name="Scarpelli C."/>
            <person name="Wincker P."/>
            <person name="Lander E.S."/>
            <person name="Weissenbach J."/>
            <person name="Roest Crollius H."/>
        </authorList>
    </citation>
    <scope>NUCLEOTIDE SEQUENCE [LARGE SCALE GENOMIC DNA]</scope>
</reference>
<dbReference type="EMBL" id="CAAE01014620">
    <property type="protein sequence ID" value="CAG00950.1"/>
    <property type="molecule type" value="Genomic_DNA"/>
</dbReference>
<gene>
    <name evidence="2" type="ORF">GSTENG00019547001</name>
</gene>
<evidence type="ECO:0000313" key="2">
    <source>
        <dbReference type="EMBL" id="CAG00950.1"/>
    </source>
</evidence>
<dbReference type="HOGENOM" id="CLU_063072_0_0_1"/>
<evidence type="ECO:0000256" key="1">
    <source>
        <dbReference type="SAM" id="MobiDB-lite"/>
    </source>
</evidence>